<dbReference type="STRING" id="314607.KB13_899"/>
<name>B6BTG0_9PROT</name>
<reference evidence="3" key="1">
    <citation type="journal article" date="2012" name="Stand. Genomic Sci.">
        <title>Genome sequence of strain HIMB624, a cultured representative from the OM43 clade of marine Betaproteobacteria.</title>
        <authorList>
            <person name="Huggett M.J."/>
            <person name="Hayakawa D.H."/>
            <person name="Rappe M.S."/>
        </authorList>
    </citation>
    <scope>NUCLEOTIDE SEQUENCE [LARGE SCALE GENOMIC DNA]</scope>
    <source>
        <strain evidence="3">KB13</strain>
    </source>
</reference>
<evidence type="ECO:0000313" key="3">
    <source>
        <dbReference type="Proteomes" id="UP000004188"/>
    </source>
</evidence>
<keyword evidence="1" id="KW-0732">Signal</keyword>
<feature type="signal peptide" evidence="1">
    <location>
        <begin position="1"/>
        <end position="18"/>
    </location>
</feature>
<gene>
    <name evidence="2" type="ORF">KB13_899</name>
</gene>
<sequence>MISKILVTILFLLSNVLAMDFSKNISEEKTKAMNSKNINDCHYHAKRALNFLKNNIKGNTEAEKSFEKSLTTTNLQECIHLLKKINNLQ</sequence>
<dbReference type="AlphaFoldDB" id="B6BTG0"/>
<dbReference type="Proteomes" id="UP000004188">
    <property type="component" value="Unassembled WGS sequence"/>
</dbReference>
<feature type="chain" id="PRO_5002843372" evidence="1">
    <location>
        <begin position="19"/>
        <end position="89"/>
    </location>
</feature>
<dbReference type="HOGENOM" id="CLU_2448668_0_0_4"/>
<organism evidence="2 3">
    <name type="scientific">beta proteobacterium KB13</name>
    <dbReference type="NCBI Taxonomy" id="314607"/>
    <lineage>
        <taxon>Bacteria</taxon>
        <taxon>Pseudomonadati</taxon>
        <taxon>Pseudomonadota</taxon>
        <taxon>Betaproteobacteria</taxon>
        <taxon>Nitrosomonadales</taxon>
        <taxon>OM43 clade</taxon>
    </lineage>
</organism>
<evidence type="ECO:0000256" key="1">
    <source>
        <dbReference type="SAM" id="SignalP"/>
    </source>
</evidence>
<keyword evidence="3" id="KW-1185">Reference proteome</keyword>
<proteinExistence type="predicted"/>
<dbReference type="EMBL" id="DS995299">
    <property type="protein sequence ID" value="EDZ64767.1"/>
    <property type="molecule type" value="Genomic_DNA"/>
</dbReference>
<accession>B6BTG0</accession>
<protein>
    <submittedName>
        <fullName evidence="2">Uncharacterized protein</fullName>
    </submittedName>
</protein>
<evidence type="ECO:0000313" key="2">
    <source>
        <dbReference type="EMBL" id="EDZ64767.1"/>
    </source>
</evidence>